<dbReference type="Gene3D" id="3.90.430.10">
    <property type="entry name" value="Copper fist DNA-binding domain"/>
    <property type="match status" value="1"/>
</dbReference>
<evidence type="ECO:0000256" key="4">
    <source>
        <dbReference type="ARBA" id="ARBA00023008"/>
    </source>
</evidence>
<evidence type="ECO:0000256" key="6">
    <source>
        <dbReference type="ARBA" id="ARBA00023163"/>
    </source>
</evidence>
<dbReference type="PROSITE" id="PS01119">
    <property type="entry name" value="COPPER_FIST_1"/>
    <property type="match status" value="1"/>
</dbReference>
<evidence type="ECO:0000256" key="8">
    <source>
        <dbReference type="SAM" id="MobiDB-lite"/>
    </source>
</evidence>
<sequence>MVLVGDKKYACETCIKGHRSSNCKHTDRPLYEIKKKGRPVTQCEHCRELRKTKQVHVKCMCETKEIEVEPAVGPSATTITLTKKGGKKVPASATFPSGLPDALGASAASKPLSESSDSEHEGHTCTCKSTGECNCATPRARTSRGKKGKIRAGSEEQSTIDHLRMAQPAALVVTANSGRNRPVLPRPPPSSHSRSSPPRTMASPMGGPHHRSQSHFSPYGRAYDYAHGAEVGAELAMQLPPLPSEHYPPQSSQAIPEVARNNADEFSTYMNSWLATVPSAVPPADIPPPVTCDCGPNCSCPGCVIHRGPSAVQQGFESCHNNSTCTSCMDCTMLSALDNNPAFDDWLRRLSASDFPSDDSGAFDPRAASAFFVPSSSQQQQDPNHMQQQFDPGMWQTYALWTNLQNQPAAPSPPEDGTSACCSGQCKCPPGMCACPSDCCGCCTGCACPTCSHEDRSMGTGKTITFATSGERAPCCGSRNAAPHYAPQAGPSTTGSSQNVVDSETHRPLDLRGVYTEWDASGSSPVPRVSLSRASSSSARSSSQQSHRSSSHGPVGSTPAFHNSDSNVRSCCSGMQNLNTSTPASHHSGSNSNSPIPPSYSPSSVGQYSGSPFDIEDGSPRIF</sequence>
<dbReference type="SMART" id="SM01090">
    <property type="entry name" value="Copper-fist"/>
    <property type="match status" value="1"/>
</dbReference>
<dbReference type="InterPro" id="IPR001083">
    <property type="entry name" value="Cu_fist_DNA-bd_dom"/>
</dbReference>
<dbReference type="GO" id="GO:0000981">
    <property type="term" value="F:DNA-binding transcription factor activity, RNA polymerase II-specific"/>
    <property type="evidence" value="ECO:0007669"/>
    <property type="project" value="TreeGrafter"/>
</dbReference>
<feature type="region of interest" description="Disordered" evidence="8">
    <location>
        <begin position="485"/>
        <end position="504"/>
    </location>
</feature>
<proteinExistence type="predicted"/>
<feature type="region of interest" description="Disordered" evidence="8">
    <location>
        <begin position="173"/>
        <end position="219"/>
    </location>
</feature>
<feature type="region of interest" description="Disordered" evidence="8">
    <location>
        <begin position="105"/>
        <end position="160"/>
    </location>
</feature>
<dbReference type="SUPFAM" id="SSF57879">
    <property type="entry name" value="Zinc domain conserved in yeast copper-regulated transcription factors"/>
    <property type="match status" value="1"/>
</dbReference>
<dbReference type="InterPro" id="IPR051763">
    <property type="entry name" value="Copper_Homeo_Regul"/>
</dbReference>
<accession>A0A0C3PD30</accession>
<evidence type="ECO:0000313" key="10">
    <source>
        <dbReference type="EMBL" id="KIP03133.1"/>
    </source>
</evidence>
<organism evidence="10 11">
    <name type="scientific">Phlebiopsis gigantea (strain 11061_1 CR5-6)</name>
    <name type="common">White-rot fungus</name>
    <name type="synonym">Peniophora gigantea</name>
    <dbReference type="NCBI Taxonomy" id="745531"/>
    <lineage>
        <taxon>Eukaryota</taxon>
        <taxon>Fungi</taxon>
        <taxon>Dikarya</taxon>
        <taxon>Basidiomycota</taxon>
        <taxon>Agaricomycotina</taxon>
        <taxon>Agaricomycetes</taxon>
        <taxon>Polyporales</taxon>
        <taxon>Phanerochaetaceae</taxon>
        <taxon>Phlebiopsis</taxon>
    </lineage>
</organism>
<dbReference type="GO" id="GO:0045944">
    <property type="term" value="P:positive regulation of transcription by RNA polymerase II"/>
    <property type="evidence" value="ECO:0007669"/>
    <property type="project" value="TreeGrafter"/>
</dbReference>
<dbReference type="AlphaFoldDB" id="A0A0C3PD30"/>
<dbReference type="Pfam" id="PF00649">
    <property type="entry name" value="Copper-fist"/>
    <property type="match status" value="1"/>
</dbReference>
<dbReference type="STRING" id="745531.A0A0C3PD30"/>
<dbReference type="PROSITE" id="PS50073">
    <property type="entry name" value="COPPER_FIST_2"/>
    <property type="match status" value="1"/>
</dbReference>
<evidence type="ECO:0000256" key="2">
    <source>
        <dbReference type="ARBA" id="ARBA00022723"/>
    </source>
</evidence>
<feature type="compositionally biased region" description="Low complexity" evidence="8">
    <location>
        <begin position="521"/>
        <end position="553"/>
    </location>
</feature>
<evidence type="ECO:0000259" key="9">
    <source>
        <dbReference type="PROSITE" id="PS50073"/>
    </source>
</evidence>
<dbReference type="InterPro" id="IPR036395">
    <property type="entry name" value="Cu_fist_DNA-bd_dom_sf"/>
</dbReference>
<keyword evidence="3" id="KW-0862">Zinc</keyword>
<feature type="compositionally biased region" description="Low complexity" evidence="8">
    <location>
        <begin position="583"/>
        <end position="594"/>
    </location>
</feature>
<dbReference type="GO" id="GO:0000978">
    <property type="term" value="F:RNA polymerase II cis-regulatory region sequence-specific DNA binding"/>
    <property type="evidence" value="ECO:0007669"/>
    <property type="project" value="TreeGrafter"/>
</dbReference>
<dbReference type="PRINTS" id="PR00617">
    <property type="entry name" value="COPPERFIST"/>
</dbReference>
<dbReference type="Proteomes" id="UP000053257">
    <property type="component" value="Unassembled WGS sequence"/>
</dbReference>
<dbReference type="HOGENOM" id="CLU_033839_0_0_1"/>
<evidence type="ECO:0000256" key="5">
    <source>
        <dbReference type="ARBA" id="ARBA00023015"/>
    </source>
</evidence>
<keyword evidence="5" id="KW-0805">Transcription regulation</keyword>
<evidence type="ECO:0000313" key="11">
    <source>
        <dbReference type="Proteomes" id="UP000053257"/>
    </source>
</evidence>
<gene>
    <name evidence="10" type="ORF">PHLGIDRAFT_16085</name>
</gene>
<evidence type="ECO:0000256" key="3">
    <source>
        <dbReference type="ARBA" id="ARBA00022833"/>
    </source>
</evidence>
<keyword evidence="6" id="KW-0804">Transcription</keyword>
<dbReference type="PANTHER" id="PTHR28088:SF5">
    <property type="entry name" value="TRANSCRIPTIONAL ACTIVATOR HAA1-RELATED"/>
    <property type="match status" value="1"/>
</dbReference>
<keyword evidence="11" id="KW-1185">Reference proteome</keyword>
<evidence type="ECO:0000256" key="1">
    <source>
        <dbReference type="ARBA" id="ARBA00004123"/>
    </source>
</evidence>
<feature type="region of interest" description="Disordered" evidence="8">
    <location>
        <begin position="517"/>
        <end position="623"/>
    </location>
</feature>
<feature type="compositionally biased region" description="Basic residues" evidence="8">
    <location>
        <begin position="141"/>
        <end position="150"/>
    </location>
</feature>
<protein>
    <recommendedName>
        <fullName evidence="9">Copper-fist domain-containing protein</fullName>
    </recommendedName>
</protein>
<comment type="subcellular location">
    <subcellularLocation>
        <location evidence="1">Nucleus</location>
    </subcellularLocation>
</comment>
<dbReference type="GO" id="GO:0006879">
    <property type="term" value="P:intracellular iron ion homeostasis"/>
    <property type="evidence" value="ECO:0007669"/>
    <property type="project" value="TreeGrafter"/>
</dbReference>
<evidence type="ECO:0000256" key="7">
    <source>
        <dbReference type="ARBA" id="ARBA00023242"/>
    </source>
</evidence>
<keyword evidence="7" id="KW-0539">Nucleus</keyword>
<dbReference type="OrthoDB" id="5600085at2759"/>
<dbReference type="SMART" id="SM00412">
    <property type="entry name" value="Cu_FIST"/>
    <property type="match status" value="1"/>
</dbReference>
<feature type="compositionally biased region" description="Polar residues" evidence="8">
    <location>
        <begin position="560"/>
        <end position="582"/>
    </location>
</feature>
<dbReference type="PANTHER" id="PTHR28088">
    <property type="entry name" value="TRANSCRIPTIONAL ACTIVATOR HAA1-RELATED"/>
    <property type="match status" value="1"/>
</dbReference>
<dbReference type="GO" id="GO:0005634">
    <property type="term" value="C:nucleus"/>
    <property type="evidence" value="ECO:0007669"/>
    <property type="project" value="UniProtKB-SubCell"/>
</dbReference>
<feature type="domain" description="Copper-fist" evidence="9">
    <location>
        <begin position="1"/>
        <end position="40"/>
    </location>
</feature>
<reference evidence="10 11" key="1">
    <citation type="journal article" date="2014" name="PLoS Genet.">
        <title>Analysis of the Phlebiopsis gigantea genome, transcriptome and secretome provides insight into its pioneer colonization strategies of wood.</title>
        <authorList>
            <person name="Hori C."/>
            <person name="Ishida T."/>
            <person name="Igarashi K."/>
            <person name="Samejima M."/>
            <person name="Suzuki H."/>
            <person name="Master E."/>
            <person name="Ferreira P."/>
            <person name="Ruiz-Duenas F.J."/>
            <person name="Held B."/>
            <person name="Canessa P."/>
            <person name="Larrondo L.F."/>
            <person name="Schmoll M."/>
            <person name="Druzhinina I.S."/>
            <person name="Kubicek C.P."/>
            <person name="Gaskell J.A."/>
            <person name="Kersten P."/>
            <person name="St John F."/>
            <person name="Glasner J."/>
            <person name="Sabat G."/>
            <person name="Splinter BonDurant S."/>
            <person name="Syed K."/>
            <person name="Yadav J."/>
            <person name="Mgbeahuruike A.C."/>
            <person name="Kovalchuk A."/>
            <person name="Asiegbu F.O."/>
            <person name="Lackner G."/>
            <person name="Hoffmeister D."/>
            <person name="Rencoret J."/>
            <person name="Gutierrez A."/>
            <person name="Sun H."/>
            <person name="Lindquist E."/>
            <person name="Barry K."/>
            <person name="Riley R."/>
            <person name="Grigoriev I.V."/>
            <person name="Henrissat B."/>
            <person name="Kues U."/>
            <person name="Berka R.M."/>
            <person name="Martinez A.T."/>
            <person name="Covert S.F."/>
            <person name="Blanchette R.A."/>
            <person name="Cullen D."/>
        </authorList>
    </citation>
    <scope>NUCLEOTIDE SEQUENCE [LARGE SCALE GENOMIC DNA]</scope>
    <source>
        <strain evidence="10 11">11061_1 CR5-6</strain>
    </source>
</reference>
<dbReference type="FunFam" id="3.90.430.10:FF:000001">
    <property type="entry name" value="Copper fist DNA-binding protein"/>
    <property type="match status" value="1"/>
</dbReference>
<keyword evidence="2" id="KW-0479">Metal-binding</keyword>
<dbReference type="GO" id="GO:0006878">
    <property type="term" value="P:intracellular copper ion homeostasis"/>
    <property type="evidence" value="ECO:0007669"/>
    <property type="project" value="TreeGrafter"/>
</dbReference>
<feature type="compositionally biased region" description="Polar residues" evidence="8">
    <location>
        <begin position="490"/>
        <end position="502"/>
    </location>
</feature>
<dbReference type="EMBL" id="KN840632">
    <property type="protein sequence ID" value="KIP03133.1"/>
    <property type="molecule type" value="Genomic_DNA"/>
</dbReference>
<name>A0A0C3PD30_PHLG1</name>
<keyword evidence="4" id="KW-0186">Copper</keyword>
<dbReference type="GO" id="GO:0005507">
    <property type="term" value="F:copper ion binding"/>
    <property type="evidence" value="ECO:0007669"/>
    <property type="project" value="InterPro"/>
</dbReference>